<dbReference type="RefSeq" id="WP_221023707.1">
    <property type="nucleotide sequence ID" value="NZ_JAIEZQ010000001.1"/>
</dbReference>
<accession>A0ABS7RG08</accession>
<sequence length="413" mass="43700">MTDQTDSARTGAAPAAPAPGPLTGTLVVDLSRALAGPHATMMLGDLGARIIKVEAPGSGDDTRGWGPPFVRPEGSQDAGRESTYFLSANRNKESVTLDLKADDDRAVLLDLVRRADVLVENFRTGVLDRLGLGFETLQELNPRLVVLSITGFGHDGPEGGRAGYDQIAQGEAGLMSLTGSGPDDPQKVGTPISDLLAGMYGAYGVLAALLERERTGVGTVVRTSLLAATVGVHAFQSTRWTVAGEVGRAQGNHHASIAPYGLFACADGSVQIAVGSEGLWRRFCAAFDIDPDTPGIETNSQRVADRDRVIALVESVFASWKAEDLLERLSEVGIPAGKVRSIDEVYAWDQTRSQGLLIDVEHDTLGTVQLAGPPLRFFDRDGQEVTRSAHKAPPTLDADGAAVRAWLAGQEGR</sequence>
<dbReference type="InterPro" id="IPR003673">
    <property type="entry name" value="CoA-Trfase_fam_III"/>
</dbReference>
<dbReference type="GO" id="GO:0016740">
    <property type="term" value="F:transferase activity"/>
    <property type="evidence" value="ECO:0007669"/>
    <property type="project" value="UniProtKB-KW"/>
</dbReference>
<feature type="compositionally biased region" description="Low complexity" evidence="2">
    <location>
        <begin position="10"/>
        <end position="22"/>
    </location>
</feature>
<name>A0ABS7RG08_9ACTN</name>
<evidence type="ECO:0000313" key="4">
    <source>
        <dbReference type="Proteomes" id="UP000754710"/>
    </source>
</evidence>
<evidence type="ECO:0000256" key="2">
    <source>
        <dbReference type="SAM" id="MobiDB-lite"/>
    </source>
</evidence>
<keyword evidence="4" id="KW-1185">Reference proteome</keyword>
<dbReference type="Gene3D" id="3.40.50.10540">
    <property type="entry name" value="Crotonobetainyl-coa:carnitine coa-transferase, domain 1"/>
    <property type="match status" value="1"/>
</dbReference>
<evidence type="ECO:0000313" key="3">
    <source>
        <dbReference type="EMBL" id="MBY9073971.1"/>
    </source>
</evidence>
<feature type="region of interest" description="Disordered" evidence="2">
    <location>
        <begin position="1"/>
        <end position="22"/>
    </location>
</feature>
<keyword evidence="1 3" id="KW-0808">Transferase</keyword>
<dbReference type="EMBL" id="JAIEZQ010000001">
    <property type="protein sequence ID" value="MBY9073971.1"/>
    <property type="molecule type" value="Genomic_DNA"/>
</dbReference>
<proteinExistence type="predicted"/>
<dbReference type="InterPro" id="IPR050483">
    <property type="entry name" value="CoA-transferase_III_domain"/>
</dbReference>
<dbReference type="InterPro" id="IPR044855">
    <property type="entry name" value="CoA-Trfase_III_dom3_sf"/>
</dbReference>
<dbReference type="InterPro" id="IPR023606">
    <property type="entry name" value="CoA-Trfase_III_dom_1_sf"/>
</dbReference>
<comment type="caution">
    <text evidence="3">The sequence shown here is derived from an EMBL/GenBank/DDBJ whole genome shotgun (WGS) entry which is preliminary data.</text>
</comment>
<dbReference type="SUPFAM" id="SSF89796">
    <property type="entry name" value="CoA-transferase family III (CaiB/BaiF)"/>
    <property type="match status" value="1"/>
</dbReference>
<dbReference type="Proteomes" id="UP000754710">
    <property type="component" value="Unassembled WGS sequence"/>
</dbReference>
<gene>
    <name evidence="3" type="ORF">K1X13_03960</name>
</gene>
<protein>
    <submittedName>
        <fullName evidence="3">CoA transferase</fullName>
    </submittedName>
</protein>
<dbReference type="Pfam" id="PF02515">
    <property type="entry name" value="CoA_transf_3"/>
    <property type="match status" value="1"/>
</dbReference>
<organism evidence="3 4">
    <name type="scientific">Nocardioides jiangsuensis</name>
    <dbReference type="NCBI Taxonomy" id="2866161"/>
    <lineage>
        <taxon>Bacteria</taxon>
        <taxon>Bacillati</taxon>
        <taxon>Actinomycetota</taxon>
        <taxon>Actinomycetes</taxon>
        <taxon>Propionibacteriales</taxon>
        <taxon>Nocardioidaceae</taxon>
        <taxon>Nocardioides</taxon>
    </lineage>
</organism>
<reference evidence="3 4" key="1">
    <citation type="submission" date="2021-08" db="EMBL/GenBank/DDBJ databases">
        <title>Nocardioides bacterium WL0053 sp. nov., isolated from the sediment.</title>
        <authorList>
            <person name="Wang L."/>
            <person name="Zhang D."/>
            <person name="Zhang A."/>
        </authorList>
    </citation>
    <scope>NUCLEOTIDE SEQUENCE [LARGE SCALE GENOMIC DNA]</scope>
    <source>
        <strain evidence="3 4">WL0053</strain>
    </source>
</reference>
<dbReference type="Gene3D" id="3.30.1540.10">
    <property type="entry name" value="formyl-coa transferase, domain 3"/>
    <property type="match status" value="1"/>
</dbReference>
<dbReference type="PANTHER" id="PTHR48207">
    <property type="entry name" value="SUCCINATE--HYDROXYMETHYLGLUTARATE COA-TRANSFERASE"/>
    <property type="match status" value="1"/>
</dbReference>
<evidence type="ECO:0000256" key="1">
    <source>
        <dbReference type="ARBA" id="ARBA00022679"/>
    </source>
</evidence>
<dbReference type="PANTHER" id="PTHR48207:SF3">
    <property type="entry name" value="SUCCINATE--HYDROXYMETHYLGLUTARATE COA-TRANSFERASE"/>
    <property type="match status" value="1"/>
</dbReference>